<dbReference type="SUPFAM" id="SSF55469">
    <property type="entry name" value="FMN-dependent nitroreductase-like"/>
    <property type="match status" value="1"/>
</dbReference>
<name>A0A826HRP4_LACPA</name>
<protein>
    <submittedName>
        <fullName evidence="4">Nitroreductase</fullName>
    </submittedName>
</protein>
<dbReference type="KEGG" id="lpi:LBPG_01968"/>
<dbReference type="PANTHER" id="PTHR43673:SF10">
    <property type="entry name" value="NADH DEHYDROGENASE_NAD(P)H NITROREDUCTASE XCC3605-RELATED"/>
    <property type="match status" value="1"/>
</dbReference>
<comment type="similarity">
    <text evidence="1">Belongs to the nitroreductase family.</text>
</comment>
<evidence type="ECO:0000313" key="5">
    <source>
        <dbReference type="Proteomes" id="UP000015927"/>
    </source>
</evidence>
<reference evidence="4 5" key="1">
    <citation type="submission" date="2010-12" db="EMBL/GenBank/DDBJ databases">
        <title>The Genome Sequence of Lactobacillus paracasei subsp. paracasei strain 8700:2.</title>
        <authorList>
            <consortium name="The Broad Institute Genome Sequencing Platform"/>
            <person name="Ward D."/>
            <person name="Earl A."/>
            <person name="Feldgarden M."/>
            <person name="Young S.K."/>
            <person name="Gargeya S."/>
            <person name="Zeng Q."/>
            <person name="Alvarado L."/>
            <person name="Berlin A."/>
            <person name="Bochicchio J."/>
            <person name="Chapman S.B."/>
            <person name="Chen Z."/>
            <person name="Freedman E."/>
            <person name="Gellesch M."/>
            <person name="Goldberg J."/>
            <person name="Griggs A."/>
            <person name="Gujja S."/>
            <person name="Heilman E."/>
            <person name="Heiman D."/>
            <person name="Howarth C."/>
            <person name="Mehta T."/>
            <person name="Neiman D."/>
            <person name="Pearson M."/>
            <person name="Roberts A."/>
            <person name="Saif S."/>
            <person name="Shea T."/>
            <person name="Shenoy N."/>
            <person name="Sisk P."/>
            <person name="Stolte C."/>
            <person name="Sykes S."/>
            <person name="White J."/>
            <person name="Yandava C."/>
            <person name="Saulnier D."/>
            <person name="Haas B."/>
            <person name="Nusbaum C."/>
            <person name="Birren B."/>
        </authorList>
    </citation>
    <scope>NUCLEOTIDE SEQUENCE [LARGE SCALE GENOMIC DNA]</scope>
    <source>
        <strain evidence="4 5">8700:2</strain>
    </source>
</reference>
<evidence type="ECO:0000313" key="4">
    <source>
        <dbReference type="EMBL" id="EEQ66519.2"/>
    </source>
</evidence>
<evidence type="ECO:0000256" key="1">
    <source>
        <dbReference type="ARBA" id="ARBA00007118"/>
    </source>
</evidence>
<evidence type="ECO:0000256" key="2">
    <source>
        <dbReference type="ARBA" id="ARBA00023002"/>
    </source>
</evidence>
<organism evidence="4 5">
    <name type="scientific">Lacticaseibacillus paracasei subsp. paracasei 8700:2</name>
    <dbReference type="NCBI Taxonomy" id="537973"/>
    <lineage>
        <taxon>Bacteria</taxon>
        <taxon>Bacillati</taxon>
        <taxon>Bacillota</taxon>
        <taxon>Bacilli</taxon>
        <taxon>Lactobacillales</taxon>
        <taxon>Lactobacillaceae</taxon>
        <taxon>Lacticaseibacillus</taxon>
    </lineage>
</organism>
<proteinExistence type="inferred from homology"/>
<dbReference type="GO" id="GO:0016491">
    <property type="term" value="F:oxidoreductase activity"/>
    <property type="evidence" value="ECO:0007669"/>
    <property type="project" value="UniProtKB-KW"/>
</dbReference>
<keyword evidence="2" id="KW-0560">Oxidoreductase</keyword>
<dbReference type="AlphaFoldDB" id="A0A826HRP4"/>
<dbReference type="PANTHER" id="PTHR43673">
    <property type="entry name" value="NAD(P)H NITROREDUCTASE YDGI-RELATED"/>
    <property type="match status" value="1"/>
</dbReference>
<dbReference type="InterPro" id="IPR029479">
    <property type="entry name" value="Nitroreductase"/>
</dbReference>
<accession>A0A826HRP4</accession>
<dbReference type="InterPro" id="IPR000415">
    <property type="entry name" value="Nitroreductase-like"/>
</dbReference>
<gene>
    <name evidence="4" type="ORF">LBPG_01968</name>
</gene>
<dbReference type="Proteomes" id="UP000015927">
    <property type="component" value="Chromosome"/>
</dbReference>
<evidence type="ECO:0000259" key="3">
    <source>
        <dbReference type="Pfam" id="PF00881"/>
    </source>
</evidence>
<dbReference type="Pfam" id="PF00881">
    <property type="entry name" value="Nitroreductase"/>
    <property type="match status" value="1"/>
</dbReference>
<dbReference type="EMBL" id="CP002391">
    <property type="protein sequence ID" value="EEQ66519.2"/>
    <property type="molecule type" value="Genomic_DNA"/>
</dbReference>
<feature type="domain" description="Nitroreductase" evidence="3">
    <location>
        <begin position="157"/>
        <end position="207"/>
    </location>
</feature>
<dbReference type="Gene3D" id="3.40.109.10">
    <property type="entry name" value="NADH Oxidase"/>
    <property type="match status" value="1"/>
</dbReference>
<sequence>MPDDFVENYRAYKQKRVIKQAAREEAKKYSKYANLRIKGSSDEGIEELLIFHTHSIEKGLSHPHFRPNFGKNALTKLKANLEEFNQLGLDKDSFSYQNAISVLRSYKEKHQNMQIETPNFDSLFGNINLASASMMAGAKKFANSLNDGVDFKKVETSRYTQREFADGPLDEELYQEALSMAMKSPSVCNRQPWHVFFTQNKAKIEQLISIQSGFKGYGLPPSLSIVTVDRRAFLGPYERNEPYIDGGIFLMNFDMCLTSVGLASCILNLMLPTNELDKLRNILKIDDAQVMIAMVAVGQPKQQLLVAKSARKDSATIFTEIQ</sequence>